<evidence type="ECO:0008006" key="4">
    <source>
        <dbReference type="Google" id="ProtNLM"/>
    </source>
</evidence>
<keyword evidence="1" id="KW-0732">Signal</keyword>
<proteinExistence type="predicted"/>
<reference evidence="2" key="1">
    <citation type="journal article" date="2020" name="Stud. Mycol.">
        <title>101 Dothideomycetes genomes: a test case for predicting lifestyles and emergence of pathogens.</title>
        <authorList>
            <person name="Haridas S."/>
            <person name="Albert R."/>
            <person name="Binder M."/>
            <person name="Bloem J."/>
            <person name="Labutti K."/>
            <person name="Salamov A."/>
            <person name="Andreopoulos B."/>
            <person name="Baker S."/>
            <person name="Barry K."/>
            <person name="Bills G."/>
            <person name="Bluhm B."/>
            <person name="Cannon C."/>
            <person name="Castanera R."/>
            <person name="Culley D."/>
            <person name="Daum C."/>
            <person name="Ezra D."/>
            <person name="Gonzalez J."/>
            <person name="Henrissat B."/>
            <person name="Kuo A."/>
            <person name="Liang C."/>
            <person name="Lipzen A."/>
            <person name="Lutzoni F."/>
            <person name="Magnuson J."/>
            <person name="Mondo S."/>
            <person name="Nolan M."/>
            <person name="Ohm R."/>
            <person name="Pangilinan J."/>
            <person name="Park H.-J."/>
            <person name="Ramirez L."/>
            <person name="Alfaro M."/>
            <person name="Sun H."/>
            <person name="Tritt A."/>
            <person name="Yoshinaga Y."/>
            <person name="Zwiers L.-H."/>
            <person name="Turgeon B."/>
            <person name="Goodwin S."/>
            <person name="Spatafora J."/>
            <person name="Crous P."/>
            <person name="Grigoriev I."/>
        </authorList>
    </citation>
    <scope>NUCLEOTIDE SEQUENCE</scope>
    <source>
        <strain evidence="2">CBS 122681</strain>
    </source>
</reference>
<dbReference type="EMBL" id="MU004324">
    <property type="protein sequence ID" value="KAF2657528.1"/>
    <property type="molecule type" value="Genomic_DNA"/>
</dbReference>
<feature type="chain" id="PRO_5025436474" description="Extracellular membrane protein CFEM domain-containing protein" evidence="1">
    <location>
        <begin position="17"/>
        <end position="129"/>
    </location>
</feature>
<evidence type="ECO:0000256" key="1">
    <source>
        <dbReference type="SAM" id="SignalP"/>
    </source>
</evidence>
<name>A0A6A6TEW1_9PLEO</name>
<gene>
    <name evidence="2" type="ORF">K491DRAFT_714375</name>
</gene>
<feature type="signal peptide" evidence="1">
    <location>
        <begin position="1"/>
        <end position="16"/>
    </location>
</feature>
<keyword evidence="3" id="KW-1185">Reference proteome</keyword>
<dbReference type="Proteomes" id="UP000799324">
    <property type="component" value="Unassembled WGS sequence"/>
</dbReference>
<accession>A0A6A6TEW1</accession>
<sequence>MKLAVLIASCLSLAAATPVSLPATDETQACLCPEVFCAWSLGGECECENLAADKCYKQQLAQGMLDCPKPVKKNCNDLHWARELRLCGRPHDKACPEHQHCAYTNCRKDDHLCTGTCQPDDDFLTIESE</sequence>
<protein>
    <recommendedName>
        <fullName evidence="4">Extracellular membrane protein CFEM domain-containing protein</fullName>
    </recommendedName>
</protein>
<evidence type="ECO:0000313" key="2">
    <source>
        <dbReference type="EMBL" id="KAF2657528.1"/>
    </source>
</evidence>
<dbReference type="AlphaFoldDB" id="A0A6A6TEW1"/>
<organism evidence="2 3">
    <name type="scientific">Lophiostoma macrostomum CBS 122681</name>
    <dbReference type="NCBI Taxonomy" id="1314788"/>
    <lineage>
        <taxon>Eukaryota</taxon>
        <taxon>Fungi</taxon>
        <taxon>Dikarya</taxon>
        <taxon>Ascomycota</taxon>
        <taxon>Pezizomycotina</taxon>
        <taxon>Dothideomycetes</taxon>
        <taxon>Pleosporomycetidae</taxon>
        <taxon>Pleosporales</taxon>
        <taxon>Lophiostomataceae</taxon>
        <taxon>Lophiostoma</taxon>
    </lineage>
</organism>
<evidence type="ECO:0000313" key="3">
    <source>
        <dbReference type="Proteomes" id="UP000799324"/>
    </source>
</evidence>